<feature type="transmembrane region" description="Helical" evidence="2">
    <location>
        <begin position="209"/>
        <end position="233"/>
    </location>
</feature>
<comment type="caution">
    <text evidence="3">The sequence shown here is derived from an EMBL/GenBank/DDBJ whole genome shotgun (WGS) entry which is preliminary data.</text>
</comment>
<gene>
    <name evidence="3" type="ORF">TrLO_g11580</name>
</gene>
<evidence type="ECO:0000313" key="4">
    <source>
        <dbReference type="Proteomes" id="UP001165122"/>
    </source>
</evidence>
<feature type="transmembrane region" description="Helical" evidence="2">
    <location>
        <begin position="7"/>
        <end position="25"/>
    </location>
</feature>
<organism evidence="3 4">
    <name type="scientific">Triparma laevis f. longispina</name>
    <dbReference type="NCBI Taxonomy" id="1714387"/>
    <lineage>
        <taxon>Eukaryota</taxon>
        <taxon>Sar</taxon>
        <taxon>Stramenopiles</taxon>
        <taxon>Ochrophyta</taxon>
        <taxon>Bolidophyceae</taxon>
        <taxon>Parmales</taxon>
        <taxon>Triparmaceae</taxon>
        <taxon>Triparma</taxon>
    </lineage>
</organism>
<accession>A0A9W7CKD3</accession>
<feature type="compositionally biased region" description="Polar residues" evidence="1">
    <location>
        <begin position="120"/>
        <end position="147"/>
    </location>
</feature>
<protein>
    <submittedName>
        <fullName evidence="3">Uncharacterized protein</fullName>
    </submittedName>
</protein>
<dbReference type="AlphaFoldDB" id="A0A9W7CKD3"/>
<feature type="transmembrane region" description="Helical" evidence="2">
    <location>
        <begin position="45"/>
        <end position="62"/>
    </location>
</feature>
<keyword evidence="4" id="KW-1185">Reference proteome</keyword>
<reference evidence="4" key="1">
    <citation type="journal article" date="2023" name="Commun. Biol.">
        <title>Genome analysis of Parmales, the sister group of diatoms, reveals the evolutionary specialization of diatoms from phago-mixotrophs to photoautotrophs.</title>
        <authorList>
            <person name="Ban H."/>
            <person name="Sato S."/>
            <person name="Yoshikawa S."/>
            <person name="Yamada K."/>
            <person name="Nakamura Y."/>
            <person name="Ichinomiya M."/>
            <person name="Sato N."/>
            <person name="Blanc-Mathieu R."/>
            <person name="Endo H."/>
            <person name="Kuwata A."/>
            <person name="Ogata H."/>
        </authorList>
    </citation>
    <scope>NUCLEOTIDE SEQUENCE [LARGE SCALE GENOMIC DNA]</scope>
    <source>
        <strain evidence="4">NIES 3700</strain>
    </source>
</reference>
<feature type="region of interest" description="Disordered" evidence="1">
    <location>
        <begin position="85"/>
        <end position="174"/>
    </location>
</feature>
<sequence length="266" mass="29198">MERTNFQAIYTFVCLTVTIVAYAAATLAKHVMDRSLSGWFDAERLLSVLAFVGLSILAFRDYKEWKEERENDVILNSNLPAIELCPSNPQLPHPESPPKHSNRSKSKPKSSSSTYDFAPINQSTETPTSVFSISPSGSPLNSNSDLQDANHEFLEQPNTPPAVDDSHSPPPSPQTQPYINFLFVVILGTLDDMIVFVSCISGTSGSKEITFPSLLIGAGLAIVLILSFSTFIARVPWFQRVVEKLPMWGLLIGIALYVLILGLVKG</sequence>
<evidence type="ECO:0000256" key="2">
    <source>
        <dbReference type="SAM" id="Phobius"/>
    </source>
</evidence>
<dbReference type="EMBL" id="BRXW01000115">
    <property type="protein sequence ID" value="GMI07836.1"/>
    <property type="molecule type" value="Genomic_DNA"/>
</dbReference>
<dbReference type="Proteomes" id="UP001165122">
    <property type="component" value="Unassembled WGS sequence"/>
</dbReference>
<feature type="transmembrane region" description="Helical" evidence="2">
    <location>
        <begin position="245"/>
        <end position="264"/>
    </location>
</feature>
<evidence type="ECO:0000256" key="1">
    <source>
        <dbReference type="SAM" id="MobiDB-lite"/>
    </source>
</evidence>
<dbReference type="OrthoDB" id="207113at2759"/>
<keyword evidence="2" id="KW-0472">Membrane</keyword>
<keyword evidence="2" id="KW-0812">Transmembrane</keyword>
<keyword evidence="2" id="KW-1133">Transmembrane helix</keyword>
<proteinExistence type="predicted"/>
<evidence type="ECO:0000313" key="3">
    <source>
        <dbReference type="EMBL" id="GMI07836.1"/>
    </source>
</evidence>
<name>A0A9W7CKD3_9STRA</name>
<feature type="transmembrane region" description="Helical" evidence="2">
    <location>
        <begin position="178"/>
        <end position="203"/>
    </location>
</feature>